<feature type="domain" description="ABC transmembrane type-2" evidence="9">
    <location>
        <begin position="154"/>
        <end position="377"/>
    </location>
</feature>
<keyword evidence="5 8" id="KW-0812">Transmembrane</keyword>
<keyword evidence="11" id="KW-1185">Reference proteome</keyword>
<dbReference type="GO" id="GO:0140359">
    <property type="term" value="F:ABC-type transporter activity"/>
    <property type="evidence" value="ECO:0007669"/>
    <property type="project" value="InterPro"/>
</dbReference>
<protein>
    <recommendedName>
        <fullName evidence="9">ABC transmembrane type-2 domain-containing protein</fullName>
    </recommendedName>
</protein>
<dbReference type="OrthoDB" id="266913at2"/>
<evidence type="ECO:0000256" key="3">
    <source>
        <dbReference type="ARBA" id="ARBA00022448"/>
    </source>
</evidence>
<feature type="transmembrane region" description="Helical" evidence="8">
    <location>
        <begin position="20"/>
        <end position="38"/>
    </location>
</feature>
<keyword evidence="7 8" id="KW-0472">Membrane</keyword>
<comment type="subcellular location">
    <subcellularLocation>
        <location evidence="1">Cell membrane</location>
        <topology evidence="1">Multi-pass membrane protein</topology>
    </subcellularLocation>
</comment>
<feature type="transmembrane region" description="Helical" evidence="8">
    <location>
        <begin position="230"/>
        <end position="256"/>
    </location>
</feature>
<dbReference type="Pfam" id="PF12698">
    <property type="entry name" value="ABC2_membrane_3"/>
    <property type="match status" value="1"/>
</dbReference>
<feature type="transmembrane region" description="Helical" evidence="8">
    <location>
        <begin position="190"/>
        <end position="209"/>
    </location>
</feature>
<dbReference type="InterPro" id="IPR013525">
    <property type="entry name" value="ABC2_TM"/>
</dbReference>
<sequence>MNSLLIAQNLLKRTIGRRRAWLYSLVLPLLVMSGVISFTDSIEQRAVIGIVNADGGELGERLLAELNDQPVYSFEVAADRQSLEASVLRGDYTAGMIVPERFSESLVSGGQAGLVFFTANESGYTNAFRYKTEQTLEKMRMALEAARQGGADETQLSAKADEALRSVQASNYVKVNGSGMQPHFKIEMTAGFLIMFLMMMNNGPISIMTEDRRNGTFERIFAAPVKSREIIAGQFLGSLMYGSILLIVLLAVSYMLPGFAFDTGFLQLLLVFECFLLASIGFSGVLAAAFGDTGTRQGINALAIIPTCMLGGCFWPVAFMPEWMQKLANFVPQKWAIDAVKQLYAGAQLSDVMPNLTILVLFGAVMLAFGSFVSQPVKALSAK</sequence>
<evidence type="ECO:0000256" key="1">
    <source>
        <dbReference type="ARBA" id="ARBA00004651"/>
    </source>
</evidence>
<keyword evidence="3" id="KW-0813">Transport</keyword>
<evidence type="ECO:0000256" key="2">
    <source>
        <dbReference type="ARBA" id="ARBA00007783"/>
    </source>
</evidence>
<proteinExistence type="inferred from homology"/>
<dbReference type="Proteomes" id="UP000250369">
    <property type="component" value="Unassembled WGS sequence"/>
</dbReference>
<comment type="caution">
    <text evidence="10">The sequence shown here is derived from an EMBL/GenBank/DDBJ whole genome shotgun (WGS) entry which is preliminary data.</text>
</comment>
<gene>
    <name evidence="10" type="ORF">DQG23_18290</name>
</gene>
<dbReference type="AlphaFoldDB" id="A0A329MPN1"/>
<dbReference type="PANTHER" id="PTHR30294:SF45">
    <property type="entry name" value="LINEARMYCIN RESISTANCE PERMEASE PROTEIN LNRN"/>
    <property type="match status" value="1"/>
</dbReference>
<evidence type="ECO:0000313" key="11">
    <source>
        <dbReference type="Proteomes" id="UP000250369"/>
    </source>
</evidence>
<evidence type="ECO:0000256" key="6">
    <source>
        <dbReference type="ARBA" id="ARBA00022989"/>
    </source>
</evidence>
<organism evidence="10 11">
    <name type="scientific">Paenibacillus contaminans</name>
    <dbReference type="NCBI Taxonomy" id="450362"/>
    <lineage>
        <taxon>Bacteria</taxon>
        <taxon>Bacillati</taxon>
        <taxon>Bacillota</taxon>
        <taxon>Bacilli</taxon>
        <taxon>Bacillales</taxon>
        <taxon>Paenibacillaceae</taxon>
        <taxon>Paenibacillus</taxon>
    </lineage>
</organism>
<feature type="transmembrane region" description="Helical" evidence="8">
    <location>
        <begin position="268"/>
        <end position="291"/>
    </location>
</feature>
<keyword evidence="4" id="KW-1003">Cell membrane</keyword>
<evidence type="ECO:0000256" key="5">
    <source>
        <dbReference type="ARBA" id="ARBA00022692"/>
    </source>
</evidence>
<dbReference type="Gene3D" id="3.40.1710.10">
    <property type="entry name" value="abc type-2 transporter like domain"/>
    <property type="match status" value="1"/>
</dbReference>
<dbReference type="RefSeq" id="WP_113032307.1">
    <property type="nucleotide sequence ID" value="NZ_QMFB01000010.1"/>
</dbReference>
<evidence type="ECO:0000256" key="4">
    <source>
        <dbReference type="ARBA" id="ARBA00022475"/>
    </source>
</evidence>
<dbReference type="PANTHER" id="PTHR30294">
    <property type="entry name" value="MEMBRANE COMPONENT OF ABC TRANSPORTER YHHJ-RELATED"/>
    <property type="match status" value="1"/>
</dbReference>
<accession>A0A329MPN1</accession>
<dbReference type="InterPro" id="IPR051449">
    <property type="entry name" value="ABC-2_transporter_component"/>
</dbReference>
<feature type="transmembrane region" description="Helical" evidence="8">
    <location>
        <begin position="352"/>
        <end position="373"/>
    </location>
</feature>
<name>A0A329MPN1_9BACL</name>
<dbReference type="EMBL" id="QMFB01000010">
    <property type="protein sequence ID" value="RAV19877.1"/>
    <property type="molecule type" value="Genomic_DNA"/>
</dbReference>
<feature type="transmembrane region" description="Helical" evidence="8">
    <location>
        <begin position="298"/>
        <end position="318"/>
    </location>
</feature>
<evidence type="ECO:0000313" key="10">
    <source>
        <dbReference type="EMBL" id="RAV19877.1"/>
    </source>
</evidence>
<dbReference type="PROSITE" id="PS51012">
    <property type="entry name" value="ABC_TM2"/>
    <property type="match status" value="1"/>
</dbReference>
<dbReference type="InterPro" id="IPR047817">
    <property type="entry name" value="ABC2_TM_bact-type"/>
</dbReference>
<reference evidence="10 11" key="1">
    <citation type="journal article" date="2009" name="Int. J. Syst. Evol. Microbiol.">
        <title>Paenibacillus contaminans sp. nov., isolated from a contaminated laboratory plate.</title>
        <authorList>
            <person name="Chou J.H."/>
            <person name="Lee J.H."/>
            <person name="Lin M.C."/>
            <person name="Chang P.S."/>
            <person name="Arun A.B."/>
            <person name="Young C.C."/>
            <person name="Chen W.M."/>
        </authorList>
    </citation>
    <scope>NUCLEOTIDE SEQUENCE [LARGE SCALE GENOMIC DNA]</scope>
    <source>
        <strain evidence="10 11">CKOBP-6</strain>
    </source>
</reference>
<evidence type="ECO:0000259" key="9">
    <source>
        <dbReference type="PROSITE" id="PS51012"/>
    </source>
</evidence>
<evidence type="ECO:0000256" key="7">
    <source>
        <dbReference type="ARBA" id="ARBA00023136"/>
    </source>
</evidence>
<keyword evidence="6 8" id="KW-1133">Transmembrane helix</keyword>
<comment type="similarity">
    <text evidence="2">Belongs to the ABC-2 integral membrane protein family.</text>
</comment>
<dbReference type="GO" id="GO:0005886">
    <property type="term" value="C:plasma membrane"/>
    <property type="evidence" value="ECO:0007669"/>
    <property type="project" value="UniProtKB-SubCell"/>
</dbReference>
<evidence type="ECO:0000256" key="8">
    <source>
        <dbReference type="SAM" id="Phobius"/>
    </source>
</evidence>